<dbReference type="GO" id="GO:0019752">
    <property type="term" value="P:carboxylic acid metabolic process"/>
    <property type="evidence" value="ECO:0007669"/>
    <property type="project" value="UniProtKB-ARBA"/>
</dbReference>
<dbReference type="InterPro" id="IPR051121">
    <property type="entry name" value="FAH"/>
</dbReference>
<dbReference type="RefSeq" id="WP_012649216.1">
    <property type="nucleotide sequence ID" value="NC_011983.1"/>
</dbReference>
<accession>B9JMM1</accession>
<keyword evidence="4" id="KW-0413">Isomerase</keyword>
<keyword evidence="2" id="KW-0479">Metal-binding</keyword>
<dbReference type="FunFam" id="3.90.850.10:FF:000002">
    <property type="entry name" value="2-hydroxyhepta-2,4-diene-1,7-dioate isomerase"/>
    <property type="match status" value="1"/>
</dbReference>
<dbReference type="GO" id="GO:0046872">
    <property type="term" value="F:metal ion binding"/>
    <property type="evidence" value="ECO:0007669"/>
    <property type="project" value="UniProtKB-KW"/>
</dbReference>
<comment type="similarity">
    <text evidence="1">Belongs to the FAH family.</text>
</comment>
<evidence type="ECO:0000313" key="5">
    <source>
        <dbReference type="Proteomes" id="UP000001600"/>
    </source>
</evidence>
<name>B9JMM1_RHIR8</name>
<dbReference type="SUPFAM" id="SSF56529">
    <property type="entry name" value="FAH"/>
    <property type="match status" value="1"/>
</dbReference>
<sequence length="297" mass="33017">MSMLKLGSGRIDGSKMLLLALNGRIYRAADLLAGERWHDLTLDELLEHWEEFFPELQKALVHLPDPQVRPVEEAAIDWLPPIERPGKVVCIGTNYRDHLAEMRVAELPAFPYAFMRPAGSLNGHGKAVPVPDWPQMIDWEAELGFVVGRRARNVPQETALDIIAGYTVINDISARDWIESRPFVGVDWVMQKGWDGFQPTGPWLTPASLVPDPQNLAIRCLVNGVVKQDSNTNQMIFGVREIIAHLTKIMTLEPGDVIATGTPAGVGFGRQPREALRTGDIVRVEIEGLGAIENHMK</sequence>
<dbReference type="STRING" id="311403.Arad_7261"/>
<reference evidence="4 5" key="1">
    <citation type="journal article" date="2009" name="J. Bacteriol.">
        <title>Genome sequences of three Agrobacterium biovars help elucidate the evolution of multichromosome genomes in bacteria.</title>
        <authorList>
            <person name="Slater S.C."/>
            <person name="Goldman B.S."/>
            <person name="Goodner B."/>
            <person name="Setubal J.C."/>
            <person name="Farrand S.K."/>
            <person name="Nester E.W."/>
            <person name="Burr T.J."/>
            <person name="Banta L."/>
            <person name="Dickerman A.W."/>
            <person name="Paulsen I."/>
            <person name="Otten L."/>
            <person name="Suen G."/>
            <person name="Welch R."/>
            <person name="Almeida N.F."/>
            <person name="Arnold F."/>
            <person name="Burton O.T."/>
            <person name="Du Z."/>
            <person name="Ewing A."/>
            <person name="Godsy E."/>
            <person name="Heisel S."/>
            <person name="Houmiel K.L."/>
            <person name="Jhaveri J."/>
            <person name="Lu J."/>
            <person name="Miller N.M."/>
            <person name="Norton S."/>
            <person name="Chen Q."/>
            <person name="Phoolcharoen W."/>
            <person name="Ohlin V."/>
            <person name="Ondrusek D."/>
            <person name="Pride N."/>
            <person name="Stricklin S.L."/>
            <person name="Sun J."/>
            <person name="Wheeler C."/>
            <person name="Wilson L."/>
            <person name="Zhu H."/>
            <person name="Wood D.W."/>
        </authorList>
    </citation>
    <scope>NUCLEOTIDE SEQUENCE [LARGE SCALE GENOMIC DNA]</scope>
    <source>
        <strain evidence="5">K84 / ATCC BAA-868</strain>
    </source>
</reference>
<dbReference type="KEGG" id="ara:Arad_7261"/>
<evidence type="ECO:0000259" key="3">
    <source>
        <dbReference type="Pfam" id="PF01557"/>
    </source>
</evidence>
<evidence type="ECO:0000256" key="1">
    <source>
        <dbReference type="ARBA" id="ARBA00010211"/>
    </source>
</evidence>
<dbReference type="EMBL" id="CP000629">
    <property type="protein sequence ID" value="ACM28802.1"/>
    <property type="molecule type" value="Genomic_DNA"/>
</dbReference>
<organism evidence="4 5">
    <name type="scientific">Rhizobium rhizogenes (strain K84 / ATCC BAA-868)</name>
    <name type="common">Agrobacterium radiobacter</name>
    <dbReference type="NCBI Taxonomy" id="311403"/>
    <lineage>
        <taxon>Bacteria</taxon>
        <taxon>Pseudomonadati</taxon>
        <taxon>Pseudomonadota</taxon>
        <taxon>Alphaproteobacteria</taxon>
        <taxon>Hyphomicrobiales</taxon>
        <taxon>Rhizobiaceae</taxon>
        <taxon>Rhizobium/Agrobacterium group</taxon>
        <taxon>Rhizobium</taxon>
    </lineage>
</organism>
<evidence type="ECO:0000256" key="2">
    <source>
        <dbReference type="ARBA" id="ARBA00022723"/>
    </source>
</evidence>
<dbReference type="InterPro" id="IPR011234">
    <property type="entry name" value="Fumarylacetoacetase-like_C"/>
</dbReference>
<dbReference type="HOGENOM" id="CLU_028458_3_0_5"/>
<feature type="domain" description="Fumarylacetoacetase-like C-terminal" evidence="3">
    <location>
        <begin position="87"/>
        <end position="295"/>
    </location>
</feature>
<dbReference type="PANTHER" id="PTHR42796">
    <property type="entry name" value="FUMARYLACETOACETATE HYDROLASE DOMAIN-CONTAINING PROTEIN 2A-RELATED"/>
    <property type="match status" value="1"/>
</dbReference>
<dbReference type="InterPro" id="IPR036663">
    <property type="entry name" value="Fumarylacetoacetase_C_sf"/>
</dbReference>
<protein>
    <submittedName>
        <fullName evidence="4">2-hydroxyhepta-2,4-diene-1,7-dioate isomerase</fullName>
    </submittedName>
</protein>
<proteinExistence type="inferred from homology"/>
<dbReference type="Pfam" id="PF01557">
    <property type="entry name" value="FAA_hydrolase"/>
    <property type="match status" value="1"/>
</dbReference>
<dbReference type="PANTHER" id="PTHR42796:SF4">
    <property type="entry name" value="FUMARYLACETOACETATE HYDROLASE DOMAIN-CONTAINING PROTEIN 2A"/>
    <property type="match status" value="1"/>
</dbReference>
<evidence type="ECO:0000313" key="4">
    <source>
        <dbReference type="EMBL" id="ACM28802.1"/>
    </source>
</evidence>
<dbReference type="GO" id="GO:0016853">
    <property type="term" value="F:isomerase activity"/>
    <property type="evidence" value="ECO:0007669"/>
    <property type="project" value="UniProtKB-KW"/>
</dbReference>
<dbReference type="Proteomes" id="UP000001600">
    <property type="component" value="Chromosome 2"/>
</dbReference>
<dbReference type="eggNOG" id="COG0179">
    <property type="taxonomic scope" value="Bacteria"/>
</dbReference>
<gene>
    <name evidence="4" type="ordered locus">Arad_7261</name>
</gene>
<dbReference type="AlphaFoldDB" id="B9JMM1"/>
<dbReference type="Gene3D" id="3.90.850.10">
    <property type="entry name" value="Fumarylacetoacetase-like, C-terminal domain"/>
    <property type="match status" value="1"/>
</dbReference>